<comment type="caution">
    <text evidence="2">The sequence shown here is derived from an EMBL/GenBank/DDBJ whole genome shotgun (WGS) entry which is preliminary data.</text>
</comment>
<organism evidence="2 3">
    <name type="scientific">Azospira oryzae</name>
    <dbReference type="NCBI Taxonomy" id="146939"/>
    <lineage>
        <taxon>Bacteria</taxon>
        <taxon>Pseudomonadati</taxon>
        <taxon>Pseudomonadota</taxon>
        <taxon>Betaproteobacteria</taxon>
        <taxon>Rhodocyclales</taxon>
        <taxon>Rhodocyclaceae</taxon>
        <taxon>Azospira</taxon>
    </lineage>
</organism>
<dbReference type="SUPFAM" id="SSF52091">
    <property type="entry name" value="SpoIIaa-like"/>
    <property type="match status" value="1"/>
</dbReference>
<proteinExistence type="predicted"/>
<evidence type="ECO:0000259" key="1">
    <source>
        <dbReference type="PROSITE" id="PS50801"/>
    </source>
</evidence>
<dbReference type="EMBL" id="SHKM01000003">
    <property type="protein sequence ID" value="RZT75906.1"/>
    <property type="molecule type" value="Genomic_DNA"/>
</dbReference>
<gene>
    <name evidence="2" type="ORF">EV678_3093</name>
</gene>
<dbReference type="RefSeq" id="WP_014236499.1">
    <property type="nucleotide sequence ID" value="NZ_SHKM01000003.1"/>
</dbReference>
<dbReference type="CDD" id="cd07043">
    <property type="entry name" value="STAS_anti-anti-sigma_factors"/>
    <property type="match status" value="1"/>
</dbReference>
<name>A0ABY0IL62_9RHOO</name>
<dbReference type="InterPro" id="IPR052746">
    <property type="entry name" value="MlaB_ABC_Transporter"/>
</dbReference>
<dbReference type="PANTHER" id="PTHR35849:SF2">
    <property type="entry name" value="BLR2341 PROTEIN"/>
    <property type="match status" value="1"/>
</dbReference>
<dbReference type="InterPro" id="IPR058548">
    <property type="entry name" value="MlaB-like_STAS"/>
</dbReference>
<dbReference type="PANTHER" id="PTHR35849">
    <property type="entry name" value="BLR2341 PROTEIN"/>
    <property type="match status" value="1"/>
</dbReference>
<evidence type="ECO:0000313" key="3">
    <source>
        <dbReference type="Proteomes" id="UP000292136"/>
    </source>
</evidence>
<feature type="domain" description="STAS" evidence="1">
    <location>
        <begin position="1"/>
        <end position="95"/>
    </location>
</feature>
<dbReference type="InterPro" id="IPR036513">
    <property type="entry name" value="STAS_dom_sf"/>
</dbReference>
<reference evidence="2 3" key="1">
    <citation type="submission" date="2019-02" db="EMBL/GenBank/DDBJ databases">
        <title>Genomic Encyclopedia of Type Strains, Phase IV (KMG-IV): sequencing the most valuable type-strain genomes for metagenomic binning, comparative biology and taxonomic classification.</title>
        <authorList>
            <person name="Goeker M."/>
        </authorList>
    </citation>
    <scope>NUCLEOTIDE SEQUENCE [LARGE SCALE GENOMIC DNA]</scope>
    <source>
        <strain evidence="2 3">DSM 21223</strain>
    </source>
</reference>
<accession>A0ABY0IL62</accession>
<dbReference type="InterPro" id="IPR002645">
    <property type="entry name" value="STAS_dom"/>
</dbReference>
<evidence type="ECO:0000313" key="2">
    <source>
        <dbReference type="EMBL" id="RZT75906.1"/>
    </source>
</evidence>
<dbReference type="Pfam" id="PF13466">
    <property type="entry name" value="STAS_2"/>
    <property type="match status" value="1"/>
</dbReference>
<dbReference type="PROSITE" id="PS50801">
    <property type="entry name" value="STAS"/>
    <property type="match status" value="1"/>
</dbReference>
<sequence length="95" mass="9942">MISIEGSTLRVTAPMVIANARELLAQGQDALAATPGLTRVDLSAVTEADSSALTLLFAWLRRAQTQGRQLDIVAPPAGLLSLAELYGISDLLPLA</sequence>
<dbReference type="Proteomes" id="UP000292136">
    <property type="component" value="Unassembled WGS sequence"/>
</dbReference>
<protein>
    <submittedName>
        <fullName evidence="2">Phospholipid transport system transporter-binding protein</fullName>
    </submittedName>
</protein>
<keyword evidence="3" id="KW-1185">Reference proteome</keyword>
<dbReference type="Gene3D" id="3.30.750.24">
    <property type="entry name" value="STAS domain"/>
    <property type="match status" value="1"/>
</dbReference>